<reference evidence="2" key="1">
    <citation type="submission" date="2016-11" db="EMBL/GenBank/DDBJ databases">
        <authorList>
            <person name="Varghese N."/>
            <person name="Submissions S."/>
        </authorList>
    </citation>
    <scope>NUCLEOTIDE SEQUENCE [LARGE SCALE GENOMIC DNA]</scope>
    <source>
        <strain evidence="2">DSM 22623</strain>
    </source>
</reference>
<protein>
    <submittedName>
        <fullName evidence="1">Uncharacterized protein</fullName>
    </submittedName>
</protein>
<dbReference type="EMBL" id="FQYP01000009">
    <property type="protein sequence ID" value="SHJ47813.1"/>
    <property type="molecule type" value="Genomic_DNA"/>
</dbReference>
<evidence type="ECO:0000313" key="2">
    <source>
        <dbReference type="Proteomes" id="UP000184432"/>
    </source>
</evidence>
<organism evidence="1 2">
    <name type="scientific">Aquimarina spongiae</name>
    <dbReference type="NCBI Taxonomy" id="570521"/>
    <lineage>
        <taxon>Bacteria</taxon>
        <taxon>Pseudomonadati</taxon>
        <taxon>Bacteroidota</taxon>
        <taxon>Flavobacteriia</taxon>
        <taxon>Flavobacteriales</taxon>
        <taxon>Flavobacteriaceae</taxon>
        <taxon>Aquimarina</taxon>
    </lineage>
</organism>
<gene>
    <name evidence="1" type="ORF">SAMN04488508_109142</name>
</gene>
<dbReference type="STRING" id="570521.SAMN04488508_109142"/>
<keyword evidence="2" id="KW-1185">Reference proteome</keyword>
<sequence>MKTLDDFKPILPLTFQKVERTPYDVKRNAHFISVKAIGTTAMQPYNFYRPISKMVSI</sequence>
<dbReference type="RefSeq" id="WP_170864641.1">
    <property type="nucleotide sequence ID" value="NZ_FQYP01000009.1"/>
</dbReference>
<evidence type="ECO:0000313" key="1">
    <source>
        <dbReference type="EMBL" id="SHJ47813.1"/>
    </source>
</evidence>
<dbReference type="AlphaFoldDB" id="A0A1M6JMG7"/>
<name>A0A1M6JMG7_9FLAO</name>
<proteinExistence type="predicted"/>
<dbReference type="Proteomes" id="UP000184432">
    <property type="component" value="Unassembled WGS sequence"/>
</dbReference>
<accession>A0A1M6JMG7</accession>